<feature type="domain" description="Reverse transcriptase" evidence="1">
    <location>
        <begin position="1"/>
        <end position="185"/>
    </location>
</feature>
<dbReference type="Pfam" id="PF00078">
    <property type="entry name" value="RVT_1"/>
    <property type="match status" value="1"/>
</dbReference>
<evidence type="ECO:0000259" key="2">
    <source>
        <dbReference type="PROSITE" id="PS50879"/>
    </source>
</evidence>
<evidence type="ECO:0000259" key="1">
    <source>
        <dbReference type="PROSITE" id="PS50878"/>
    </source>
</evidence>
<feature type="domain" description="RNase H type-1" evidence="2">
    <location>
        <begin position="638"/>
        <end position="768"/>
    </location>
</feature>
<name>A0A6D2JC21_9BRAS</name>
<dbReference type="Pfam" id="PF13966">
    <property type="entry name" value="zf-RVT"/>
    <property type="match status" value="1"/>
</dbReference>
<dbReference type="PROSITE" id="PS50878">
    <property type="entry name" value="RT_POL"/>
    <property type="match status" value="1"/>
</dbReference>
<dbReference type="Gene3D" id="3.30.420.10">
    <property type="entry name" value="Ribonuclease H-like superfamily/Ribonuclease H"/>
    <property type="match status" value="1"/>
</dbReference>
<dbReference type="PROSITE" id="PS50879">
    <property type="entry name" value="RNASE_H_1"/>
    <property type="match status" value="1"/>
</dbReference>
<dbReference type="EMBL" id="CACVBM020001173">
    <property type="protein sequence ID" value="CAA7037248.1"/>
    <property type="molecule type" value="Genomic_DNA"/>
</dbReference>
<reference evidence="3" key="1">
    <citation type="submission" date="2020-01" db="EMBL/GenBank/DDBJ databases">
        <authorList>
            <person name="Mishra B."/>
        </authorList>
    </citation>
    <scope>NUCLEOTIDE SEQUENCE [LARGE SCALE GENOMIC DNA]</scope>
</reference>
<dbReference type="Proteomes" id="UP000467841">
    <property type="component" value="Unassembled WGS sequence"/>
</dbReference>
<dbReference type="AlphaFoldDB" id="A0A6D2JC21"/>
<comment type="caution">
    <text evidence="3">The sequence shown here is derived from an EMBL/GenBank/DDBJ whole genome shotgun (WGS) entry which is preliminary data.</text>
</comment>
<dbReference type="SUPFAM" id="SSF56672">
    <property type="entry name" value="DNA/RNA polymerases"/>
    <property type="match status" value="1"/>
</dbReference>
<evidence type="ECO:0000313" key="4">
    <source>
        <dbReference type="Proteomes" id="UP000467841"/>
    </source>
</evidence>
<dbReference type="InterPro" id="IPR043502">
    <property type="entry name" value="DNA/RNA_pol_sf"/>
</dbReference>
<gene>
    <name evidence="3" type="ORF">MERR_LOCUS24483</name>
</gene>
<protein>
    <recommendedName>
        <fullName evidence="5">Reverse transcriptase domain-containing protein</fullName>
    </recommendedName>
</protein>
<dbReference type="InterPro" id="IPR002156">
    <property type="entry name" value="RNaseH_domain"/>
</dbReference>
<dbReference type="CDD" id="cd06222">
    <property type="entry name" value="RNase_H_like"/>
    <property type="match status" value="1"/>
</dbReference>
<proteinExistence type="predicted"/>
<evidence type="ECO:0008006" key="5">
    <source>
        <dbReference type="Google" id="ProtNLM"/>
    </source>
</evidence>
<dbReference type="Pfam" id="PF13456">
    <property type="entry name" value="RVT_3"/>
    <property type="match status" value="1"/>
</dbReference>
<dbReference type="CDD" id="cd01650">
    <property type="entry name" value="RT_nLTR_like"/>
    <property type="match status" value="1"/>
</dbReference>
<keyword evidence="4" id="KW-1185">Reference proteome</keyword>
<organism evidence="3 4">
    <name type="scientific">Microthlaspi erraticum</name>
    <dbReference type="NCBI Taxonomy" id="1685480"/>
    <lineage>
        <taxon>Eukaryota</taxon>
        <taxon>Viridiplantae</taxon>
        <taxon>Streptophyta</taxon>
        <taxon>Embryophyta</taxon>
        <taxon>Tracheophyta</taxon>
        <taxon>Spermatophyta</taxon>
        <taxon>Magnoliopsida</taxon>
        <taxon>eudicotyledons</taxon>
        <taxon>Gunneridae</taxon>
        <taxon>Pentapetalae</taxon>
        <taxon>rosids</taxon>
        <taxon>malvids</taxon>
        <taxon>Brassicales</taxon>
        <taxon>Brassicaceae</taxon>
        <taxon>Coluteocarpeae</taxon>
        <taxon>Microthlaspi</taxon>
    </lineage>
</organism>
<dbReference type="OrthoDB" id="1107337at2759"/>
<dbReference type="InterPro" id="IPR000477">
    <property type="entry name" value="RT_dom"/>
</dbReference>
<dbReference type="PANTHER" id="PTHR33116">
    <property type="entry name" value="REVERSE TRANSCRIPTASE ZINC-BINDING DOMAIN-CONTAINING PROTEIN-RELATED-RELATED"/>
    <property type="match status" value="1"/>
</dbReference>
<evidence type="ECO:0000313" key="3">
    <source>
        <dbReference type="EMBL" id="CAA7037248.1"/>
    </source>
</evidence>
<dbReference type="SUPFAM" id="SSF53098">
    <property type="entry name" value="Ribonuclease H-like"/>
    <property type="match status" value="1"/>
</dbReference>
<accession>A0A6D2JC21</accession>
<dbReference type="GO" id="GO:0003676">
    <property type="term" value="F:nucleic acid binding"/>
    <property type="evidence" value="ECO:0007669"/>
    <property type="project" value="InterPro"/>
</dbReference>
<dbReference type="InterPro" id="IPR026960">
    <property type="entry name" value="RVT-Znf"/>
</dbReference>
<sequence>MLLKLDLEKAYDRIRWEFLEDTLIAAGLSEKWVRWILQCVTGPSMHVLWNGEKTEAFKPERGLRQGYPLSPYLFVLCMERLCHLVENAIGEGKWKPISLSRGGPKLSHMCFADDLILFAEASVSQIRVIRGVLERFCLASGQKVSLEKSKIYFSANVARELRDEISGASGIQPTCDLGKYLGMPVLHKRLNKETFGEVVARVSARMAGWKGRVLSMAGRLTLTKAVISSIPVHSMSTILLPKSTLAKLDQLTRSFLWGSDGENKKQHLVAWQRVCLPKRDGGLGIRSAAEMNKAMIAKVGWRLLQDQNSLWGGVLRSKYKIGDLSERGWIVTKPYWSATWKSILSGMREVVFQGLGWVAGDGNSIKFWTDRWLSDTPLINTNVIALPEAMKELTARQLWGDDTEWRWDQITPFVSEDTRLRLLSVVLNTIAGNKDTLSWTASPNGEFTVRSAYELLTRNLAPRQNMESFFDRIWRVAAPERVRLFLWLVGNQCLMTNAERKRRHICDSDVCHVCKGRVETILHILRDCPAMMGIWTRLVQPRKQREFMEKPVLSWLYANLGDDSLVEMVPWSTLFSMAAWWGWKWRCGNIFGTNGKCRDRVRFLKDLTKEVTSATSACQTQNTARPRTEVMISWKKPVDGWMKLNTDGASRGNPGSAAAGGVLRNNVGEWCGGFALNIGVCSAPMAELWGVYYGLYIAWEKQVSQVEVDIDSELVVGFLKNGIGEAHPLSFLVRLCHGFITKDWTVRFTHVYREANRLADGLANYAFSLPFGFHDLPLAPASLESILQDDVLGYELPRDVIVV</sequence>
<dbReference type="InterPro" id="IPR044730">
    <property type="entry name" value="RNase_H-like_dom_plant"/>
</dbReference>
<dbReference type="InterPro" id="IPR012337">
    <property type="entry name" value="RNaseH-like_sf"/>
</dbReference>
<dbReference type="GO" id="GO:0004523">
    <property type="term" value="F:RNA-DNA hybrid ribonuclease activity"/>
    <property type="evidence" value="ECO:0007669"/>
    <property type="project" value="InterPro"/>
</dbReference>
<dbReference type="PANTHER" id="PTHR33116:SF70">
    <property type="entry name" value="NON-LTR RETROELEMENT REVERSE TRANSCRIPTASE-LIKE PROTEIN"/>
    <property type="match status" value="1"/>
</dbReference>
<dbReference type="InterPro" id="IPR036397">
    <property type="entry name" value="RNaseH_sf"/>
</dbReference>